<name>A0ACC1I230_9FUNG</name>
<protein>
    <submittedName>
        <fullName evidence="1">Kinetochore-associated Ndc80 complex subunit spc25</fullName>
    </submittedName>
</protein>
<reference evidence="1" key="1">
    <citation type="submission" date="2022-07" db="EMBL/GenBank/DDBJ databases">
        <title>Phylogenomic reconstructions and comparative analyses of Kickxellomycotina fungi.</title>
        <authorList>
            <person name="Reynolds N.K."/>
            <person name="Stajich J.E."/>
            <person name="Barry K."/>
            <person name="Grigoriev I.V."/>
            <person name="Crous P."/>
            <person name="Smith M.E."/>
        </authorList>
    </citation>
    <scope>NUCLEOTIDE SEQUENCE</scope>
    <source>
        <strain evidence="1">Benny 63K</strain>
    </source>
</reference>
<accession>A0ACC1I230</accession>
<feature type="non-terminal residue" evidence="1">
    <location>
        <position position="1"/>
    </location>
</feature>
<evidence type="ECO:0000313" key="2">
    <source>
        <dbReference type="Proteomes" id="UP001150581"/>
    </source>
</evidence>
<sequence>KDEDRRQNQEFTRRVDEMVQELKRLIRERANDYAHQMDEGKERERRMVGDMEALEAENKEIVRALKDEHGEEEALCREISALQVKQREVLEGANQMSGMVARLEMEIERKQKAADEKKRVLEAQAAKNRPELDFFENKMGLAIVAGESKDSLTFVFTLISLSEPLRPFSITVDLSQSDYRVIACKPEIKDVESHVEWLNMSRDIFGFIKRIRKDFVDMYFESA</sequence>
<organism evidence="1 2">
    <name type="scientific">Kickxella alabastrina</name>
    <dbReference type="NCBI Taxonomy" id="61397"/>
    <lineage>
        <taxon>Eukaryota</taxon>
        <taxon>Fungi</taxon>
        <taxon>Fungi incertae sedis</taxon>
        <taxon>Zoopagomycota</taxon>
        <taxon>Kickxellomycotina</taxon>
        <taxon>Kickxellomycetes</taxon>
        <taxon>Kickxellales</taxon>
        <taxon>Kickxellaceae</taxon>
        <taxon>Kickxella</taxon>
    </lineage>
</organism>
<gene>
    <name evidence="1" type="primary">SPC25_2</name>
    <name evidence="1" type="ORF">LPJ66_009867</name>
</gene>
<dbReference type="Proteomes" id="UP001150581">
    <property type="component" value="Unassembled WGS sequence"/>
</dbReference>
<comment type="caution">
    <text evidence="1">The sequence shown here is derived from an EMBL/GenBank/DDBJ whole genome shotgun (WGS) entry which is preliminary data.</text>
</comment>
<keyword evidence="2" id="KW-1185">Reference proteome</keyword>
<evidence type="ECO:0000313" key="1">
    <source>
        <dbReference type="EMBL" id="KAJ1885959.1"/>
    </source>
</evidence>
<proteinExistence type="predicted"/>
<dbReference type="EMBL" id="JANBPG010002390">
    <property type="protein sequence ID" value="KAJ1885959.1"/>
    <property type="molecule type" value="Genomic_DNA"/>
</dbReference>